<evidence type="ECO:0000256" key="6">
    <source>
        <dbReference type="ARBA" id="ARBA00022989"/>
    </source>
</evidence>
<organism evidence="10 11">
    <name type="scientific">Candidatus Curtissbacteria bacterium RIFOXYA1_FULL_41_14</name>
    <dbReference type="NCBI Taxonomy" id="1797737"/>
    <lineage>
        <taxon>Bacteria</taxon>
        <taxon>Candidatus Curtissiibacteriota</taxon>
    </lineage>
</organism>
<keyword evidence="3 9" id="KW-0813">Transport</keyword>
<evidence type="ECO:0000256" key="2">
    <source>
        <dbReference type="ARBA" id="ARBA00008445"/>
    </source>
</evidence>
<dbReference type="NCBIfam" id="TIGR00810">
    <property type="entry name" value="secG"/>
    <property type="match status" value="1"/>
</dbReference>
<comment type="similarity">
    <text evidence="2 9">Belongs to the SecG family.</text>
</comment>
<dbReference type="Pfam" id="PF03840">
    <property type="entry name" value="SecG"/>
    <property type="match status" value="1"/>
</dbReference>
<dbReference type="EMBL" id="MFCA01000026">
    <property type="protein sequence ID" value="OGE01487.1"/>
    <property type="molecule type" value="Genomic_DNA"/>
</dbReference>
<reference evidence="10 11" key="1">
    <citation type="journal article" date="2016" name="Nat. Commun.">
        <title>Thousands of microbial genomes shed light on interconnected biogeochemical processes in an aquifer system.</title>
        <authorList>
            <person name="Anantharaman K."/>
            <person name="Brown C.T."/>
            <person name="Hug L.A."/>
            <person name="Sharon I."/>
            <person name="Castelle C.J."/>
            <person name="Probst A.J."/>
            <person name="Thomas B.C."/>
            <person name="Singh A."/>
            <person name="Wilkins M.J."/>
            <person name="Karaoz U."/>
            <person name="Brodie E.L."/>
            <person name="Williams K.H."/>
            <person name="Hubbard S.S."/>
            <person name="Banfield J.F."/>
        </authorList>
    </citation>
    <scope>NUCLEOTIDE SEQUENCE [LARGE SCALE GENOMIC DNA]</scope>
</reference>
<keyword evidence="8" id="KW-0472">Membrane</keyword>
<keyword evidence="6" id="KW-1133">Transmembrane helix</keyword>
<comment type="subcellular location">
    <subcellularLocation>
        <location evidence="9">Cell membrane</location>
        <topology evidence="9">Multi-pass membrane protein</topology>
    </subcellularLocation>
    <subcellularLocation>
        <location evidence="1">Membrane</location>
        <topology evidence="1">Multi-pass membrane protein</topology>
    </subcellularLocation>
</comment>
<evidence type="ECO:0000256" key="8">
    <source>
        <dbReference type="ARBA" id="ARBA00023136"/>
    </source>
</evidence>
<dbReference type="InterPro" id="IPR004692">
    <property type="entry name" value="SecG"/>
</dbReference>
<evidence type="ECO:0000256" key="3">
    <source>
        <dbReference type="ARBA" id="ARBA00022448"/>
    </source>
</evidence>
<name>A0A1F5HBD8_9BACT</name>
<evidence type="ECO:0000313" key="10">
    <source>
        <dbReference type="EMBL" id="OGE01487.1"/>
    </source>
</evidence>
<evidence type="ECO:0000256" key="4">
    <source>
        <dbReference type="ARBA" id="ARBA00022692"/>
    </source>
</evidence>
<dbReference type="Proteomes" id="UP000176751">
    <property type="component" value="Unassembled WGS sequence"/>
</dbReference>
<proteinExistence type="inferred from homology"/>
<dbReference type="AlphaFoldDB" id="A0A1F5HBD8"/>
<dbReference type="PRINTS" id="PR01651">
    <property type="entry name" value="SECGEXPORT"/>
</dbReference>
<evidence type="ECO:0000256" key="5">
    <source>
        <dbReference type="ARBA" id="ARBA00022927"/>
    </source>
</evidence>
<gene>
    <name evidence="10" type="ORF">A2196_03235</name>
</gene>
<keyword evidence="7 9" id="KW-0811">Translocation</keyword>
<keyword evidence="5 9" id="KW-0653">Protein transport</keyword>
<evidence type="ECO:0000256" key="1">
    <source>
        <dbReference type="ARBA" id="ARBA00004141"/>
    </source>
</evidence>
<dbReference type="GO" id="GO:0015450">
    <property type="term" value="F:protein-transporting ATPase activity"/>
    <property type="evidence" value="ECO:0007669"/>
    <property type="project" value="UniProtKB-UniRule"/>
</dbReference>
<dbReference type="GO" id="GO:0009306">
    <property type="term" value="P:protein secretion"/>
    <property type="evidence" value="ECO:0007669"/>
    <property type="project" value="UniProtKB-UniRule"/>
</dbReference>
<dbReference type="GO" id="GO:0005886">
    <property type="term" value="C:plasma membrane"/>
    <property type="evidence" value="ECO:0007669"/>
    <property type="project" value="UniProtKB-SubCell"/>
</dbReference>
<evidence type="ECO:0000256" key="7">
    <source>
        <dbReference type="ARBA" id="ARBA00023010"/>
    </source>
</evidence>
<comment type="function">
    <text evidence="9">Involved in protein export. Participates in an early event of protein translocation.</text>
</comment>
<accession>A0A1F5HBD8</accession>
<sequence length="71" mass="7666">MKIFLLVIQIAVSVALVIVILMQSKGSGIGTVFGGSDSFYRSKRGVEKLFLYLTVFLAAVFAITSIILVVI</sequence>
<keyword evidence="9" id="KW-1003">Cell membrane</keyword>
<evidence type="ECO:0000256" key="9">
    <source>
        <dbReference type="RuleBase" id="RU365087"/>
    </source>
</evidence>
<comment type="caution">
    <text evidence="10">The sequence shown here is derived from an EMBL/GenBank/DDBJ whole genome shotgun (WGS) entry which is preliminary data.</text>
</comment>
<dbReference type="STRING" id="1797737.A2196_03235"/>
<keyword evidence="4" id="KW-0812">Transmembrane</keyword>
<evidence type="ECO:0000313" key="11">
    <source>
        <dbReference type="Proteomes" id="UP000176751"/>
    </source>
</evidence>
<protein>
    <recommendedName>
        <fullName evidence="9">Protein-export membrane protein SecG</fullName>
    </recommendedName>
</protein>